<evidence type="ECO:0000313" key="2">
    <source>
        <dbReference type="Proteomes" id="UP000530660"/>
    </source>
</evidence>
<dbReference type="Proteomes" id="UP000530660">
    <property type="component" value="Unassembled WGS sequence"/>
</dbReference>
<dbReference type="EMBL" id="VWRR01000010">
    <property type="protein sequence ID" value="KAF6002475.1"/>
    <property type="molecule type" value="Genomic_DNA"/>
</dbReference>
<keyword evidence="2" id="KW-1185">Reference proteome</keyword>
<protein>
    <submittedName>
        <fullName evidence="1">Uncharacterized protein</fullName>
    </submittedName>
</protein>
<name>A0A7J7IHA4_9RHOD</name>
<organism evidence="1 2">
    <name type="scientific">Cyanidiococcus yangmingshanensis</name>
    <dbReference type="NCBI Taxonomy" id="2690220"/>
    <lineage>
        <taxon>Eukaryota</taxon>
        <taxon>Rhodophyta</taxon>
        <taxon>Bangiophyceae</taxon>
        <taxon>Cyanidiales</taxon>
        <taxon>Cyanidiaceae</taxon>
        <taxon>Cyanidiococcus</taxon>
    </lineage>
</organism>
<accession>A0A7J7IHA4</accession>
<dbReference type="AlphaFoldDB" id="A0A7J7IHA4"/>
<reference evidence="1 2" key="1">
    <citation type="journal article" date="2020" name="J. Phycol.">
        <title>Comparative genome analysis reveals Cyanidiococcus gen. nov., a new extremophilic red algal genus sister to Cyanidioschyzon (Cyanidioschyzonaceae, Rhodophyta).</title>
        <authorList>
            <person name="Liu S.-L."/>
            <person name="Chiang Y.-R."/>
            <person name="Yoon H.S."/>
            <person name="Fu H.-Y."/>
        </authorList>
    </citation>
    <scope>NUCLEOTIDE SEQUENCE [LARGE SCALE GENOMIC DNA]</scope>
    <source>
        <strain evidence="1 2">THAL066</strain>
    </source>
</reference>
<gene>
    <name evidence="1" type="ORF">F1559_002912</name>
</gene>
<evidence type="ECO:0000313" key="1">
    <source>
        <dbReference type="EMBL" id="KAF6002475.1"/>
    </source>
</evidence>
<sequence>MLARCGIARLAAARAVVSERAPTNNHPELWSYPAERAMEIHDSFLNDGEFRHRYMAVHWELVRAWQAHGIRMQNGPSYFHWFQNAIVLAPCHPEQTISIGGCFTNKRMNH</sequence>
<comment type="caution">
    <text evidence="1">The sequence shown here is derived from an EMBL/GenBank/DDBJ whole genome shotgun (WGS) entry which is preliminary data.</text>
</comment>
<proteinExistence type="predicted"/>